<name>A0A7Y9NK90_9BACT</name>
<dbReference type="EMBL" id="JACCCV010000001">
    <property type="protein sequence ID" value="NYF50889.1"/>
    <property type="molecule type" value="Genomic_DNA"/>
</dbReference>
<gene>
    <name evidence="1" type="ORF">HDF12_001254</name>
</gene>
<protein>
    <submittedName>
        <fullName evidence="1">Uncharacterized protein</fullName>
    </submittedName>
</protein>
<proteinExistence type="predicted"/>
<accession>A0A7Y9NK90</accession>
<evidence type="ECO:0000313" key="2">
    <source>
        <dbReference type="Proteomes" id="UP000534186"/>
    </source>
</evidence>
<evidence type="ECO:0000313" key="1">
    <source>
        <dbReference type="EMBL" id="NYF50889.1"/>
    </source>
</evidence>
<dbReference type="AlphaFoldDB" id="A0A7Y9NK90"/>
<comment type="caution">
    <text evidence="1">The sequence shown here is derived from an EMBL/GenBank/DDBJ whole genome shotgun (WGS) entry which is preliminary data.</text>
</comment>
<dbReference type="Proteomes" id="UP000534186">
    <property type="component" value="Unassembled WGS sequence"/>
</dbReference>
<sequence length="579" mass="61402">MNVSRLLTWAISAALGITPSLHATQQKHIDVHKKGTTSMAQARALAEAPETSGLYAMKPRAMRKQMPKPFVGRSHVELNQATSAGLVFGGFPIVAPDKTFSGFDALDSTDSGEANGFVVEPPDQGLATNGEDILEPVNLALRVFTKTGAALTPPVSLNAFFGVPTAPNKDGTTDQLSDPRAFYDWESKRWFVTILEYATTPAGNLSGGSEVLVAVSDTSDVLGSYTVQSIDVSDASFGQCPCLGDQPLLGLNKDGVYLNTNEYSNTTGFFQTALLIAVSKRDLIAGSSSVSAAGFDGLPVAEGQAFSIQPSFPSPGTSTTENRGTEYLVSSLDFTGTVDNRLAVWSLTNTQSLNGSVPNLNLQVTVITTQEYGQPVPAVQRPGSYPLGESLGEPEEAIDTGDDRLQQVFYSQGKLYTALTTVLLEPKETTGPRSGAAWFAIEPNATFASLSAKIWKQGLIGIDDGSVMYPAFAVNAAGNGVIAFSLTGANYFPSTGYVDFSKGSVSPKVHLAGIGQTPDDGFSGYPEFGGAGVGRWGDYSAAMVSPNGDLWMAAEYIPNTFSRPRTKYTNWGTFIYQVH</sequence>
<reference evidence="1 2" key="1">
    <citation type="submission" date="2020-07" db="EMBL/GenBank/DDBJ databases">
        <title>Genomic Encyclopedia of Type Strains, Phase IV (KMG-V): Genome sequencing to study the core and pangenomes of soil and plant-associated prokaryotes.</title>
        <authorList>
            <person name="Whitman W."/>
        </authorList>
    </citation>
    <scope>NUCLEOTIDE SEQUENCE [LARGE SCALE GENOMIC DNA]</scope>
    <source>
        <strain evidence="1 2">M8UP30</strain>
    </source>
</reference>
<organism evidence="1 2">
    <name type="scientific">Tunturiibacter lichenicola</name>
    <dbReference type="NCBI Taxonomy" id="2051959"/>
    <lineage>
        <taxon>Bacteria</taxon>
        <taxon>Pseudomonadati</taxon>
        <taxon>Acidobacteriota</taxon>
        <taxon>Terriglobia</taxon>
        <taxon>Terriglobales</taxon>
        <taxon>Acidobacteriaceae</taxon>
        <taxon>Tunturiibacter</taxon>
    </lineage>
</organism>